<dbReference type="GO" id="GO:0015935">
    <property type="term" value="C:small ribosomal subunit"/>
    <property type="evidence" value="ECO:0007669"/>
    <property type="project" value="TreeGrafter"/>
</dbReference>
<name>A0A1M7A4N6_PSETH</name>
<dbReference type="GO" id="GO:0032259">
    <property type="term" value="P:methylation"/>
    <property type="evidence" value="ECO:0007669"/>
    <property type="project" value="UniProtKB-KW"/>
</dbReference>
<evidence type="ECO:0000313" key="6">
    <source>
        <dbReference type="Proteomes" id="UP000184363"/>
    </source>
</evidence>
<dbReference type="InterPro" id="IPR015324">
    <property type="entry name" value="Ribosomal_Rsm22-like"/>
</dbReference>
<protein>
    <submittedName>
        <fullName evidence="5">Ribosomal protein RSM22 (Predicted rRNA methylase)</fullName>
    </submittedName>
</protein>
<dbReference type="EMBL" id="FRAP01000026">
    <property type="protein sequence ID" value="SHL37687.1"/>
    <property type="molecule type" value="Genomic_DNA"/>
</dbReference>
<proteinExistence type="predicted"/>
<dbReference type="GO" id="GO:0003735">
    <property type="term" value="F:structural constituent of ribosome"/>
    <property type="evidence" value="ECO:0007669"/>
    <property type="project" value="TreeGrafter"/>
</dbReference>
<keyword evidence="1" id="KW-0479">Metal-binding</keyword>
<dbReference type="Proteomes" id="UP000184363">
    <property type="component" value="Unassembled WGS sequence"/>
</dbReference>
<keyword evidence="5" id="KW-0489">Methyltransferase</keyword>
<dbReference type="Gene3D" id="3.40.50.150">
    <property type="entry name" value="Vaccinia Virus protein VP39"/>
    <property type="match status" value="1"/>
</dbReference>
<keyword evidence="4" id="KW-0411">Iron-sulfur</keyword>
<dbReference type="Pfam" id="PF09243">
    <property type="entry name" value="Rsm22"/>
    <property type="match status" value="1"/>
</dbReference>
<dbReference type="GO" id="GO:0006412">
    <property type="term" value="P:translation"/>
    <property type="evidence" value="ECO:0007669"/>
    <property type="project" value="InterPro"/>
</dbReference>
<organism evidence="5 6">
    <name type="scientific">Pseudonocardia thermophila</name>
    <dbReference type="NCBI Taxonomy" id="1848"/>
    <lineage>
        <taxon>Bacteria</taxon>
        <taxon>Bacillati</taxon>
        <taxon>Actinomycetota</taxon>
        <taxon>Actinomycetes</taxon>
        <taxon>Pseudonocardiales</taxon>
        <taxon>Pseudonocardiaceae</taxon>
        <taxon>Pseudonocardia</taxon>
    </lineage>
</organism>
<keyword evidence="5" id="KW-0687">Ribonucleoprotein</keyword>
<dbReference type="InterPro" id="IPR052571">
    <property type="entry name" value="Mt_RNA_Methyltransferase"/>
</dbReference>
<evidence type="ECO:0000256" key="2">
    <source>
        <dbReference type="ARBA" id="ARBA00022946"/>
    </source>
</evidence>
<keyword evidence="5" id="KW-0808">Transferase</keyword>
<keyword evidence="6" id="KW-1185">Reference proteome</keyword>
<dbReference type="GO" id="GO:0046872">
    <property type="term" value="F:metal ion binding"/>
    <property type="evidence" value="ECO:0007669"/>
    <property type="project" value="UniProtKB-KW"/>
</dbReference>
<keyword evidence="3" id="KW-0408">Iron</keyword>
<dbReference type="GO" id="GO:0051536">
    <property type="term" value="F:iron-sulfur cluster binding"/>
    <property type="evidence" value="ECO:0007669"/>
    <property type="project" value="UniProtKB-KW"/>
</dbReference>
<sequence length="323" mass="34000">MTDLPEALRDGLDAALAGFPPTRLSSGVQRLMSAYRSGGPASAPILRSDVDVAAYAAYRMPATFAAVRAALRQVAEAVPDWAPRSLSDVGGGTGAAAWAAVAAFPSLRAVTVLDQVAAALTFGRRLARHSAEPALRGAAWQRWRAGADVPAADLVTIAYLLGELTPAQQETVLTAALATGGAIAVIEPGTPEGYRRVLAARAALLAHGHTIVAPCPHQLGCPLETGDWCHFPARVPRSALHRQLKAGQLGWEDEKFALVVAMPGPPPAVPGRVLRHPRYRKNLVTLQVCTAAGTTATATVTKREGQRYRAARDVSWGDAWPPT</sequence>
<dbReference type="AlphaFoldDB" id="A0A1M7A4N6"/>
<evidence type="ECO:0000256" key="1">
    <source>
        <dbReference type="ARBA" id="ARBA00022723"/>
    </source>
</evidence>
<evidence type="ECO:0000256" key="3">
    <source>
        <dbReference type="ARBA" id="ARBA00023004"/>
    </source>
</evidence>
<dbReference type="RefSeq" id="WP_073460100.1">
    <property type="nucleotide sequence ID" value="NZ_CALGVN010000049.1"/>
</dbReference>
<keyword evidence="2" id="KW-0809">Transit peptide</keyword>
<dbReference type="PANTHER" id="PTHR13184:SF5">
    <property type="entry name" value="METHYLTRANSFERASE-LIKE PROTEIN 17, MITOCHONDRIAL"/>
    <property type="match status" value="1"/>
</dbReference>
<dbReference type="PANTHER" id="PTHR13184">
    <property type="entry name" value="37S RIBOSOMAL PROTEIN S22"/>
    <property type="match status" value="1"/>
</dbReference>
<dbReference type="STRING" id="1848.SAMN05443637_12612"/>
<evidence type="ECO:0000313" key="5">
    <source>
        <dbReference type="EMBL" id="SHL37687.1"/>
    </source>
</evidence>
<dbReference type="InterPro" id="IPR029063">
    <property type="entry name" value="SAM-dependent_MTases_sf"/>
</dbReference>
<dbReference type="GO" id="GO:0008168">
    <property type="term" value="F:methyltransferase activity"/>
    <property type="evidence" value="ECO:0007669"/>
    <property type="project" value="UniProtKB-KW"/>
</dbReference>
<dbReference type="SUPFAM" id="SSF53335">
    <property type="entry name" value="S-adenosyl-L-methionine-dependent methyltransferases"/>
    <property type="match status" value="1"/>
</dbReference>
<gene>
    <name evidence="5" type="ORF">SAMN05443637_12612</name>
</gene>
<reference evidence="5 6" key="1">
    <citation type="submission" date="2016-11" db="EMBL/GenBank/DDBJ databases">
        <authorList>
            <person name="Jaros S."/>
            <person name="Januszkiewicz K."/>
            <person name="Wedrychowicz H."/>
        </authorList>
    </citation>
    <scope>NUCLEOTIDE SEQUENCE [LARGE SCALE GENOMIC DNA]</scope>
    <source>
        <strain evidence="5 6">DSM 43832</strain>
    </source>
</reference>
<evidence type="ECO:0000256" key="4">
    <source>
        <dbReference type="ARBA" id="ARBA00023014"/>
    </source>
</evidence>
<keyword evidence="5" id="KW-0689">Ribosomal protein</keyword>
<accession>A0A1M7A4N6</accession>
<dbReference type="OrthoDB" id="9799639at2"/>